<keyword evidence="2" id="KW-0862">Zinc</keyword>
<dbReference type="Pfam" id="PF00176">
    <property type="entry name" value="SNF2-rel_dom"/>
    <property type="match status" value="1"/>
</dbReference>
<dbReference type="PROSITE" id="PS50966">
    <property type="entry name" value="ZF_SWIM"/>
    <property type="match status" value="1"/>
</dbReference>
<dbReference type="EMBL" id="JAEDAM010000024">
    <property type="protein sequence ID" value="MBS8121946.1"/>
    <property type="molecule type" value="Genomic_DNA"/>
</dbReference>
<evidence type="ECO:0000256" key="2">
    <source>
        <dbReference type="PROSITE-ProRule" id="PRU00325"/>
    </source>
</evidence>
<comment type="caution">
    <text evidence="6">The sequence shown here is derived from an EMBL/GenBank/DDBJ whole genome shotgun (WGS) entry which is preliminary data.</text>
</comment>
<evidence type="ECO:0000259" key="3">
    <source>
        <dbReference type="PROSITE" id="PS50966"/>
    </source>
</evidence>
<dbReference type="Gene3D" id="3.40.50.10810">
    <property type="entry name" value="Tandem AAA-ATPase domain"/>
    <property type="match status" value="1"/>
</dbReference>
<dbReference type="InterPro" id="IPR001650">
    <property type="entry name" value="Helicase_C-like"/>
</dbReference>
<dbReference type="InterPro" id="IPR014001">
    <property type="entry name" value="Helicase_ATP-bd"/>
</dbReference>
<keyword evidence="7" id="KW-1185">Reference proteome</keyword>
<evidence type="ECO:0000259" key="4">
    <source>
        <dbReference type="PROSITE" id="PS51192"/>
    </source>
</evidence>
<dbReference type="PANTHER" id="PTHR10799">
    <property type="entry name" value="SNF2/RAD54 HELICASE FAMILY"/>
    <property type="match status" value="1"/>
</dbReference>
<evidence type="ECO:0000313" key="7">
    <source>
        <dbReference type="Proteomes" id="UP000680365"/>
    </source>
</evidence>
<evidence type="ECO:0000256" key="1">
    <source>
        <dbReference type="ARBA" id="ARBA00022801"/>
    </source>
</evidence>
<dbReference type="Proteomes" id="UP000680365">
    <property type="component" value="Unassembled WGS sequence"/>
</dbReference>
<proteinExistence type="predicted"/>
<dbReference type="PROSITE" id="PS51192">
    <property type="entry name" value="HELICASE_ATP_BIND_1"/>
    <property type="match status" value="1"/>
</dbReference>
<dbReference type="InterPro" id="IPR038718">
    <property type="entry name" value="SNF2-like_sf"/>
</dbReference>
<evidence type="ECO:0000259" key="5">
    <source>
        <dbReference type="PROSITE" id="PS51194"/>
    </source>
</evidence>
<dbReference type="InterPro" id="IPR027417">
    <property type="entry name" value="P-loop_NTPase"/>
</dbReference>
<dbReference type="InterPro" id="IPR049730">
    <property type="entry name" value="SNF2/RAD54-like_C"/>
</dbReference>
<keyword evidence="2" id="KW-0479">Metal-binding</keyword>
<accession>A0ABS5QL82</accession>
<keyword evidence="1" id="KW-0378">Hydrolase</keyword>
<gene>
    <name evidence="6" type="ORF">VAMP_44n51</name>
</gene>
<dbReference type="InterPro" id="IPR000330">
    <property type="entry name" value="SNF2_N"/>
</dbReference>
<keyword evidence="2" id="KW-0863">Zinc-finger</keyword>
<organism evidence="6 7">
    <name type="scientific">Candidatus Vampirococcus lugosii</name>
    <dbReference type="NCBI Taxonomy" id="2789015"/>
    <lineage>
        <taxon>Bacteria</taxon>
        <taxon>Candidatus Absconditibacteriota</taxon>
        <taxon>Vampirococcus</taxon>
    </lineage>
</organism>
<dbReference type="GO" id="GO:0004386">
    <property type="term" value="F:helicase activity"/>
    <property type="evidence" value="ECO:0007669"/>
    <property type="project" value="UniProtKB-KW"/>
</dbReference>
<feature type="domain" description="SWIM-type" evidence="3">
    <location>
        <begin position="66"/>
        <end position="99"/>
    </location>
</feature>
<feature type="domain" description="Helicase ATP-binding" evidence="4">
    <location>
        <begin position="625"/>
        <end position="785"/>
    </location>
</feature>
<dbReference type="CDD" id="cd18793">
    <property type="entry name" value="SF2_C_SNF"/>
    <property type="match status" value="1"/>
</dbReference>
<feature type="domain" description="Helicase C-terminal" evidence="5">
    <location>
        <begin position="902"/>
        <end position="1048"/>
    </location>
</feature>
<dbReference type="Gene3D" id="3.40.50.300">
    <property type="entry name" value="P-loop containing nucleotide triphosphate hydrolases"/>
    <property type="match status" value="1"/>
</dbReference>
<sequence>MVSNEAKLFRNLEDKFGSELVRKGGIYFMYGNVLEIKIDVKNIDFGSISFYGVVVGSKKYSVSLTYLYNLDFKNYSCDCPAFKTYGRCKHIVAFIMGIIDRFLFDDNFVYDNKLNDVINIKDFKKNSSLDMLKTIDFDKKNNSNDDWKDEKLYKVKIEFDEKGYYYKDMFIYLLKCKLKNNGVLSPGRKLKKNEFVKVPAKFKLLEYFAQIDSGYYNYNEEKTFDSNPELFFDLVKKYDNIYIGNKETINVNKRLFNLKFNFEKLENGNIKINPVLVLDNLIYDIDKDYLYYSNNSLLSALKFGNELIFFNLPLDFNSFKELLSNDIELSTEEFEEFKKAKNYKSLIQYAYDLNGLENFKKELPYDNLEVIIDNDFSNVEVKHNVFYKDEILEENEFDNKYIFKKDELIERDLEKENNLYDQVNGIKVLADEVVGNTFYKNSTKNIDSFFDEIEKQEKNGKKVVYKQKTKRISSKTLSAKLDVKSGIDRFDASLKLKIGDKKINSAKKILESIKKGDNTVILDDGTAFKLKDNVKKVFKELEEIGINNSNIEDETYKIGKYNIGLLGKNSENDENDKILEYDLDHKGKELKEKISNFDGISNIEVPKEIIANLRDYQKKGFQRINFLKEYNFGGILADDMGLGKTIQTISMLQREYNNNIKTPSLIVCPTSLTLNWESEIDKFAPNLKAQVIENGKEGFENIEKDTNIIIISYGIIANLVNDGKLKKQKFHYIVVDESQNIKNPNAIRSKSIYKLKGKYRLALSGTPIENNLTELWSVFNFLMPGFLGNLSSFSKKYKNANKEELKILSQKIKPFVIRRTKEEVLKEIPPKIENITYLRMPQKQKKFYDELKEAYKLQIGKKLESEGLNKARFEVLDALLKLRQASLLPQLIEGNNVKDSAKLDYIKENIEEMIQSGHNLLIFSQFTKFIGYIIQILKEKKISYCHIEGKTKAKDRQKQVEKFNSGEISVFVISLKAGGTGLNLTQADYVLHMDPWWNSSVEKQATDRAHRIGQQKTVFVNKLIMKDSIEEKVLKLQEKKKDLIKNVFEGDFTGNLSEDDIKYIFD</sequence>
<dbReference type="PROSITE" id="PS51194">
    <property type="entry name" value="HELICASE_CTER"/>
    <property type="match status" value="1"/>
</dbReference>
<keyword evidence="6" id="KW-0347">Helicase</keyword>
<dbReference type="InterPro" id="IPR007527">
    <property type="entry name" value="Znf_SWIM"/>
</dbReference>
<keyword evidence="6" id="KW-0547">Nucleotide-binding</keyword>
<name>A0ABS5QL82_9BACT</name>
<evidence type="ECO:0000313" key="6">
    <source>
        <dbReference type="EMBL" id="MBS8121946.1"/>
    </source>
</evidence>
<dbReference type="SMART" id="SM00490">
    <property type="entry name" value="HELICc"/>
    <property type="match status" value="1"/>
</dbReference>
<dbReference type="RefSeq" id="WP_213348937.1">
    <property type="nucleotide sequence ID" value="NZ_JAEDAM010000024.1"/>
</dbReference>
<keyword evidence="6" id="KW-0067">ATP-binding</keyword>
<dbReference type="SMART" id="SM00487">
    <property type="entry name" value="DEXDc"/>
    <property type="match status" value="1"/>
</dbReference>
<protein>
    <submittedName>
        <fullName evidence="6">Helicase</fullName>
    </submittedName>
</protein>
<dbReference type="SUPFAM" id="SSF52540">
    <property type="entry name" value="P-loop containing nucleoside triphosphate hydrolases"/>
    <property type="match status" value="2"/>
</dbReference>
<dbReference type="Pfam" id="PF00271">
    <property type="entry name" value="Helicase_C"/>
    <property type="match status" value="1"/>
</dbReference>
<reference evidence="6 7" key="1">
    <citation type="journal article" date="2021" name="Nat. Commun.">
        <title>Reductive evolution and unique predatory mode in the CPR bacterium Vampirococcus lugosii.</title>
        <authorList>
            <person name="Moreira D."/>
            <person name="Zivanovic Y."/>
            <person name="Lopez-Archilla A.I."/>
            <person name="Iniesto M."/>
            <person name="Lopez-Garcia P."/>
        </authorList>
    </citation>
    <scope>NUCLEOTIDE SEQUENCE [LARGE SCALE GENOMIC DNA]</scope>
    <source>
        <strain evidence="6">Chiprana</strain>
    </source>
</reference>